<dbReference type="Gene3D" id="3.40.630.30">
    <property type="match status" value="1"/>
</dbReference>
<feature type="domain" description="N-acetyltransferase" evidence="1">
    <location>
        <begin position="1"/>
        <end position="149"/>
    </location>
</feature>
<gene>
    <name evidence="2" type="ORF">HA050_06020</name>
</gene>
<sequence length="151" mass="16681">MQLAESSDSHSIASLYLASRKAYLPYAPLAHSDEAIYSWAADVLIKTNRIIAASKDGQMYGFIATAGDEDRHWINHLYIHPLHTGSGTGSALIKYALAQIPRPVYLYTFQANTGARRFYERYGFIALEFSDGSGNEEGCPDVLYVLNQSPG</sequence>
<dbReference type="Pfam" id="PF00583">
    <property type="entry name" value="Acetyltransf_1"/>
    <property type="match status" value="1"/>
</dbReference>
<dbReference type="InterPro" id="IPR000182">
    <property type="entry name" value="GNAT_dom"/>
</dbReference>
<protein>
    <submittedName>
        <fullName evidence="2">GNAT family N-acetyltransferase</fullName>
    </submittedName>
</protein>
<keyword evidence="3" id="KW-1185">Reference proteome</keyword>
<dbReference type="CDD" id="cd04301">
    <property type="entry name" value="NAT_SF"/>
    <property type="match status" value="1"/>
</dbReference>
<proteinExistence type="predicted"/>
<reference evidence="2 3" key="1">
    <citation type="submission" date="2020-03" db="EMBL/GenBank/DDBJ databases">
        <title>Draft genome sequence of environmentally isolated violet-colored cultures.</title>
        <authorList>
            <person name="Wilson H.S."/>
        </authorList>
    </citation>
    <scope>NUCLEOTIDE SEQUENCE [LARGE SCALE GENOMIC DNA]</scope>
    <source>
        <strain evidence="2 3">HSC-16F04</strain>
    </source>
</reference>
<dbReference type="EMBL" id="JAAOLX010000002">
    <property type="protein sequence ID" value="NHQ85675.1"/>
    <property type="molecule type" value="Genomic_DNA"/>
</dbReference>
<dbReference type="SUPFAM" id="SSF55729">
    <property type="entry name" value="Acyl-CoA N-acyltransferases (Nat)"/>
    <property type="match status" value="1"/>
</dbReference>
<evidence type="ECO:0000313" key="3">
    <source>
        <dbReference type="Proteomes" id="UP000712570"/>
    </source>
</evidence>
<dbReference type="RefSeq" id="WP_166823353.1">
    <property type="nucleotide sequence ID" value="NZ_JAAOLX010000002.1"/>
</dbReference>
<organism evidence="2 3">
    <name type="scientific">Iodobacter violaceini</name>
    <dbReference type="NCBI Taxonomy" id="3044271"/>
    <lineage>
        <taxon>Bacteria</taxon>
        <taxon>Pseudomonadati</taxon>
        <taxon>Pseudomonadota</taxon>
        <taxon>Betaproteobacteria</taxon>
        <taxon>Neisseriales</taxon>
        <taxon>Chitinibacteraceae</taxon>
        <taxon>Iodobacter</taxon>
    </lineage>
</organism>
<evidence type="ECO:0000313" key="2">
    <source>
        <dbReference type="EMBL" id="NHQ85675.1"/>
    </source>
</evidence>
<accession>A0ABX0KN74</accession>
<dbReference type="InterPro" id="IPR016181">
    <property type="entry name" value="Acyl_CoA_acyltransferase"/>
</dbReference>
<dbReference type="PROSITE" id="PS51186">
    <property type="entry name" value="GNAT"/>
    <property type="match status" value="1"/>
</dbReference>
<name>A0ABX0KN74_9NEIS</name>
<dbReference type="Proteomes" id="UP000712570">
    <property type="component" value="Unassembled WGS sequence"/>
</dbReference>
<comment type="caution">
    <text evidence="2">The sequence shown here is derived from an EMBL/GenBank/DDBJ whole genome shotgun (WGS) entry which is preliminary data.</text>
</comment>
<evidence type="ECO:0000259" key="1">
    <source>
        <dbReference type="PROSITE" id="PS51186"/>
    </source>
</evidence>